<comment type="similarity">
    <text evidence="1">Belongs to the isochorismatase family.</text>
</comment>
<name>A0A1H9D2F0_9BACT</name>
<comment type="pathway">
    <text evidence="5">Cofactor biosynthesis; nicotinate biosynthesis; nicotinate from nicotinamide: step 1/1.</text>
</comment>
<evidence type="ECO:0000256" key="8">
    <source>
        <dbReference type="ARBA" id="ARBA00072277"/>
    </source>
</evidence>
<dbReference type="FunFam" id="3.40.50.850:FF:000006">
    <property type="entry name" value="Bifunctional pyrazinamidase/nicotinamidase"/>
    <property type="match status" value="1"/>
</dbReference>
<dbReference type="Gene3D" id="3.40.50.850">
    <property type="entry name" value="Isochorismatase-like"/>
    <property type="match status" value="1"/>
</dbReference>
<dbReference type="Proteomes" id="UP000199021">
    <property type="component" value="Unassembled WGS sequence"/>
</dbReference>
<dbReference type="SUPFAM" id="SSF52499">
    <property type="entry name" value="Isochorismatase-like hydrolases"/>
    <property type="match status" value="1"/>
</dbReference>
<dbReference type="RefSeq" id="WP_090166418.1">
    <property type="nucleotide sequence ID" value="NZ_FOFB01000005.1"/>
</dbReference>
<proteinExistence type="inferred from homology"/>
<keyword evidence="11" id="KW-1185">Reference proteome</keyword>
<dbReference type="STRING" id="478744.SAMN05444359_105117"/>
<dbReference type="OrthoDB" id="9791276at2"/>
<dbReference type="GO" id="GO:0008936">
    <property type="term" value="F:nicotinamidase activity"/>
    <property type="evidence" value="ECO:0007669"/>
    <property type="project" value="UniProtKB-EC"/>
</dbReference>
<keyword evidence="3" id="KW-0479">Metal-binding</keyword>
<dbReference type="GO" id="GO:0019363">
    <property type="term" value="P:pyridine nucleotide biosynthetic process"/>
    <property type="evidence" value="ECO:0007669"/>
    <property type="project" value="UniProtKB-KW"/>
</dbReference>
<evidence type="ECO:0000256" key="1">
    <source>
        <dbReference type="ARBA" id="ARBA00006336"/>
    </source>
</evidence>
<dbReference type="InterPro" id="IPR036380">
    <property type="entry name" value="Isochorismatase-like_sf"/>
</dbReference>
<evidence type="ECO:0000256" key="4">
    <source>
        <dbReference type="ARBA" id="ARBA00022801"/>
    </source>
</evidence>
<dbReference type="InterPro" id="IPR052347">
    <property type="entry name" value="Isochorismatase_Nicotinamidase"/>
</dbReference>
<keyword evidence="4" id="KW-0378">Hydrolase</keyword>
<dbReference type="PANTHER" id="PTHR11080:SF2">
    <property type="entry name" value="LD05707P"/>
    <property type="match status" value="1"/>
</dbReference>
<dbReference type="AlphaFoldDB" id="A0A1H9D2F0"/>
<evidence type="ECO:0000313" key="10">
    <source>
        <dbReference type="EMBL" id="SEQ07614.1"/>
    </source>
</evidence>
<evidence type="ECO:0000313" key="11">
    <source>
        <dbReference type="Proteomes" id="UP000199021"/>
    </source>
</evidence>
<keyword evidence="2" id="KW-0662">Pyridine nucleotide biosynthesis</keyword>
<dbReference type="EC" id="3.5.1.19" evidence="6"/>
<reference evidence="11" key="1">
    <citation type="submission" date="2016-10" db="EMBL/GenBank/DDBJ databases">
        <authorList>
            <person name="Varghese N."/>
            <person name="Submissions S."/>
        </authorList>
    </citation>
    <scope>NUCLEOTIDE SEQUENCE [LARGE SCALE GENOMIC DNA]</scope>
    <source>
        <strain evidence="11">DSM 24740</strain>
    </source>
</reference>
<organism evidence="10 11">
    <name type="scientific">Neolewinella agarilytica</name>
    <dbReference type="NCBI Taxonomy" id="478744"/>
    <lineage>
        <taxon>Bacteria</taxon>
        <taxon>Pseudomonadati</taxon>
        <taxon>Bacteroidota</taxon>
        <taxon>Saprospiria</taxon>
        <taxon>Saprospirales</taxon>
        <taxon>Lewinellaceae</taxon>
        <taxon>Neolewinella</taxon>
    </lineage>
</organism>
<feature type="domain" description="Isochorismatase-like" evidence="9">
    <location>
        <begin position="7"/>
        <end position="201"/>
    </location>
</feature>
<dbReference type="InParanoid" id="A0A1H9D2F0"/>
<dbReference type="GO" id="GO:0046872">
    <property type="term" value="F:metal ion binding"/>
    <property type="evidence" value="ECO:0007669"/>
    <property type="project" value="UniProtKB-KW"/>
</dbReference>
<dbReference type="InterPro" id="IPR000868">
    <property type="entry name" value="Isochorismatase-like_dom"/>
</dbReference>
<dbReference type="PANTHER" id="PTHR11080">
    <property type="entry name" value="PYRAZINAMIDASE/NICOTINAMIDASE"/>
    <property type="match status" value="1"/>
</dbReference>
<sequence>MHPAYVALILVDLQVDFMPAGMLPVAEGDVVIPIANALMPHYRTVVATQDWHPGNHGSFAANHPWRKPGQVIDLHGLQQVLWPIHCVQNTWGAEFVAELDSDRITKVFQKGTDPEIDSYSGFYDNGHRKSTGMAEWLKAKGITEVHVLGVAADFCVKFTVLDALSEGFTTVLIKDATRGVNLQPGDVDRAISDMQEAGASIQLSGELVDAL</sequence>
<evidence type="ECO:0000259" key="9">
    <source>
        <dbReference type="Pfam" id="PF00857"/>
    </source>
</evidence>
<dbReference type="Pfam" id="PF00857">
    <property type="entry name" value="Isochorismatase"/>
    <property type="match status" value="1"/>
</dbReference>
<accession>A0A1H9D2F0</accession>
<evidence type="ECO:0000256" key="2">
    <source>
        <dbReference type="ARBA" id="ARBA00022642"/>
    </source>
</evidence>
<gene>
    <name evidence="10" type="ORF">SAMN05444359_105117</name>
</gene>
<dbReference type="EMBL" id="FOFB01000005">
    <property type="protein sequence ID" value="SEQ07614.1"/>
    <property type="molecule type" value="Genomic_DNA"/>
</dbReference>
<evidence type="ECO:0000256" key="7">
    <source>
        <dbReference type="ARBA" id="ARBA00043224"/>
    </source>
</evidence>
<protein>
    <recommendedName>
        <fullName evidence="8">Nicotinamidase</fullName>
        <ecNumber evidence="6">3.5.1.19</ecNumber>
    </recommendedName>
    <alternativeName>
        <fullName evidence="7">Nicotinamide deamidase</fullName>
    </alternativeName>
</protein>
<evidence type="ECO:0000256" key="3">
    <source>
        <dbReference type="ARBA" id="ARBA00022723"/>
    </source>
</evidence>
<evidence type="ECO:0000256" key="5">
    <source>
        <dbReference type="ARBA" id="ARBA00037900"/>
    </source>
</evidence>
<dbReference type="CDD" id="cd01011">
    <property type="entry name" value="nicotinamidase"/>
    <property type="match status" value="1"/>
</dbReference>
<dbReference type="NCBIfam" id="NF008623">
    <property type="entry name" value="PRK11609.1"/>
    <property type="match status" value="1"/>
</dbReference>
<evidence type="ECO:0000256" key="6">
    <source>
        <dbReference type="ARBA" id="ARBA00039017"/>
    </source>
</evidence>